<evidence type="ECO:0000256" key="1">
    <source>
        <dbReference type="SAM" id="SignalP"/>
    </source>
</evidence>
<protein>
    <submittedName>
        <fullName evidence="2">Uncharacterized protein</fullName>
    </submittedName>
</protein>
<gene>
    <name evidence="2" type="ORF">GQX73_g2244</name>
</gene>
<dbReference type="AlphaFoldDB" id="A0A7C8MWN1"/>
<organism evidence="2 3">
    <name type="scientific">Xylaria multiplex</name>
    <dbReference type="NCBI Taxonomy" id="323545"/>
    <lineage>
        <taxon>Eukaryota</taxon>
        <taxon>Fungi</taxon>
        <taxon>Dikarya</taxon>
        <taxon>Ascomycota</taxon>
        <taxon>Pezizomycotina</taxon>
        <taxon>Sordariomycetes</taxon>
        <taxon>Xylariomycetidae</taxon>
        <taxon>Xylariales</taxon>
        <taxon>Xylariaceae</taxon>
        <taxon>Xylaria</taxon>
    </lineage>
</organism>
<keyword evidence="1" id="KW-0732">Signal</keyword>
<name>A0A7C8MWN1_9PEZI</name>
<reference evidence="2 3" key="1">
    <citation type="submission" date="2019-12" db="EMBL/GenBank/DDBJ databases">
        <title>Draft genome sequence of the ascomycete Xylaria multiplex DSM 110363.</title>
        <authorList>
            <person name="Buettner E."/>
            <person name="Kellner H."/>
        </authorList>
    </citation>
    <scope>NUCLEOTIDE SEQUENCE [LARGE SCALE GENOMIC DNA]</scope>
    <source>
        <strain evidence="2 3">DSM 110363</strain>
    </source>
</reference>
<feature type="signal peptide" evidence="1">
    <location>
        <begin position="1"/>
        <end position="18"/>
    </location>
</feature>
<accession>A0A7C8MWN1</accession>
<dbReference type="EMBL" id="WUBL01000014">
    <property type="protein sequence ID" value="KAF2971291.1"/>
    <property type="molecule type" value="Genomic_DNA"/>
</dbReference>
<sequence>MKWQLTILSLASLPAVFAAPVENPAHGAVEVKAREVAAGVEPPEKRNDDEVELLWGAGTWRYGSSKREEPKEVQA</sequence>
<proteinExistence type="predicted"/>
<dbReference type="OrthoDB" id="4740441at2759"/>
<evidence type="ECO:0000313" key="2">
    <source>
        <dbReference type="EMBL" id="KAF2971291.1"/>
    </source>
</evidence>
<feature type="chain" id="PRO_5028872429" evidence="1">
    <location>
        <begin position="19"/>
        <end position="75"/>
    </location>
</feature>
<comment type="caution">
    <text evidence="2">The sequence shown here is derived from an EMBL/GenBank/DDBJ whole genome shotgun (WGS) entry which is preliminary data.</text>
</comment>
<dbReference type="Proteomes" id="UP000481858">
    <property type="component" value="Unassembled WGS sequence"/>
</dbReference>
<dbReference type="InParanoid" id="A0A7C8MWN1"/>
<evidence type="ECO:0000313" key="3">
    <source>
        <dbReference type="Proteomes" id="UP000481858"/>
    </source>
</evidence>
<keyword evidence="3" id="KW-1185">Reference proteome</keyword>